<gene>
    <name evidence="1" type="ORF">AFE02nite_20370</name>
</gene>
<keyword evidence="2" id="KW-1185">Reference proteome</keyword>
<accession>A0A511YYM8</accession>
<dbReference type="AlphaFoldDB" id="A0A511YYM8"/>
<evidence type="ECO:0000313" key="1">
    <source>
        <dbReference type="EMBL" id="GEN80303.1"/>
    </source>
</evidence>
<reference evidence="1 2" key="1">
    <citation type="submission" date="2019-07" db="EMBL/GenBank/DDBJ databases">
        <title>Whole genome shotgun sequence of Actinotalea fermentans NBRC 105374.</title>
        <authorList>
            <person name="Hosoyama A."/>
            <person name="Uohara A."/>
            <person name="Ohji S."/>
            <person name="Ichikawa N."/>
        </authorList>
    </citation>
    <scope>NUCLEOTIDE SEQUENCE [LARGE SCALE GENOMIC DNA]</scope>
    <source>
        <strain evidence="1 2">NBRC 105374</strain>
    </source>
</reference>
<protein>
    <submittedName>
        <fullName evidence="1">Uncharacterized protein</fullName>
    </submittedName>
</protein>
<comment type="caution">
    <text evidence="1">The sequence shown here is derived from an EMBL/GenBank/DDBJ whole genome shotgun (WGS) entry which is preliminary data.</text>
</comment>
<name>A0A511YYM8_9CELL</name>
<evidence type="ECO:0000313" key="2">
    <source>
        <dbReference type="Proteomes" id="UP000321484"/>
    </source>
</evidence>
<dbReference type="Proteomes" id="UP000321484">
    <property type="component" value="Unassembled WGS sequence"/>
</dbReference>
<dbReference type="EMBL" id="BJYK01000006">
    <property type="protein sequence ID" value="GEN80303.1"/>
    <property type="molecule type" value="Genomic_DNA"/>
</dbReference>
<sequence length="77" mass="9098">MRMPLHWEPDATRELWLKASIDDGEVFIRMNRFPEEHMYSLELGDGKFTDFDDFPPTWSRGALAWPETALPRWNADS</sequence>
<proteinExistence type="predicted"/>
<organism evidence="1 2">
    <name type="scientific">Actinotalea fermentans</name>
    <dbReference type="NCBI Taxonomy" id="43671"/>
    <lineage>
        <taxon>Bacteria</taxon>
        <taxon>Bacillati</taxon>
        <taxon>Actinomycetota</taxon>
        <taxon>Actinomycetes</taxon>
        <taxon>Micrococcales</taxon>
        <taxon>Cellulomonadaceae</taxon>
        <taxon>Actinotalea</taxon>
    </lineage>
</organism>